<sequence>MSSSTKLSQIKEAKETFQALMEISKLLGTGLDVETLSICVRLCEAGVNPEVLATVVRELKKEVGSTSDEAASGSTQV</sequence>
<evidence type="ECO:0000256" key="3">
    <source>
        <dbReference type="ARBA" id="ARBA00022490"/>
    </source>
</evidence>
<organism evidence="5 6">
    <name type="scientific">Henosepilachna vigintioctopunctata</name>
    <dbReference type="NCBI Taxonomy" id="420089"/>
    <lineage>
        <taxon>Eukaryota</taxon>
        <taxon>Metazoa</taxon>
        <taxon>Ecdysozoa</taxon>
        <taxon>Arthropoda</taxon>
        <taxon>Hexapoda</taxon>
        <taxon>Insecta</taxon>
        <taxon>Pterygota</taxon>
        <taxon>Neoptera</taxon>
        <taxon>Endopterygota</taxon>
        <taxon>Coleoptera</taxon>
        <taxon>Polyphaga</taxon>
        <taxon>Cucujiformia</taxon>
        <taxon>Coccinelloidea</taxon>
        <taxon>Coccinellidae</taxon>
        <taxon>Epilachninae</taxon>
        <taxon>Epilachnini</taxon>
        <taxon>Henosepilachna</taxon>
    </lineage>
</organism>
<dbReference type="GO" id="GO:0090307">
    <property type="term" value="P:mitotic spindle assembly"/>
    <property type="evidence" value="ECO:0007669"/>
    <property type="project" value="TreeGrafter"/>
</dbReference>
<dbReference type="PANTHER" id="PTHR28520:SF2">
    <property type="entry name" value="MITOTIC-SPINDLE ORGANIZING PROTEIN 1"/>
    <property type="match status" value="1"/>
</dbReference>
<name>A0AAW1UJL4_9CUCU</name>
<evidence type="ECO:0000256" key="2">
    <source>
        <dbReference type="ARBA" id="ARBA00011015"/>
    </source>
</evidence>
<accession>A0AAW1UJL4</accession>
<comment type="similarity">
    <text evidence="2">Belongs to the MOZART1 family.</text>
</comment>
<dbReference type="GO" id="GO:0005813">
    <property type="term" value="C:centrosome"/>
    <property type="evidence" value="ECO:0007669"/>
    <property type="project" value="TreeGrafter"/>
</dbReference>
<dbReference type="PANTHER" id="PTHR28520">
    <property type="entry name" value="MITOTIC-SPINDLE ORGANIZING PROTEIN 1"/>
    <property type="match status" value="1"/>
</dbReference>
<dbReference type="GO" id="GO:0000931">
    <property type="term" value="C:gamma-tubulin ring complex"/>
    <property type="evidence" value="ECO:0007669"/>
    <property type="project" value="InterPro"/>
</dbReference>
<reference evidence="5 6" key="1">
    <citation type="submission" date="2023-03" db="EMBL/GenBank/DDBJ databases">
        <title>Genome insight into feeding habits of ladybird beetles.</title>
        <authorList>
            <person name="Li H.-S."/>
            <person name="Huang Y.-H."/>
            <person name="Pang H."/>
        </authorList>
    </citation>
    <scope>NUCLEOTIDE SEQUENCE [LARGE SCALE GENOMIC DNA]</scope>
    <source>
        <strain evidence="5">SYSU_2023b</strain>
        <tissue evidence="5">Whole body</tissue>
    </source>
</reference>
<keyword evidence="4" id="KW-0206">Cytoskeleton</keyword>
<evidence type="ECO:0000313" key="5">
    <source>
        <dbReference type="EMBL" id="KAK9881016.1"/>
    </source>
</evidence>
<comment type="subcellular location">
    <subcellularLocation>
        <location evidence="1">Cytoplasm</location>
        <location evidence="1">Cytoskeleton</location>
        <location evidence="1">Microtubule organizing center</location>
    </subcellularLocation>
</comment>
<proteinExistence type="inferred from homology"/>
<gene>
    <name evidence="5" type="ORF">WA026_014359</name>
</gene>
<dbReference type="EMBL" id="JARQZJ010000067">
    <property type="protein sequence ID" value="KAK9881016.1"/>
    <property type="molecule type" value="Genomic_DNA"/>
</dbReference>
<dbReference type="GO" id="GO:0033566">
    <property type="term" value="P:gamma-tubulin complex localization"/>
    <property type="evidence" value="ECO:0007669"/>
    <property type="project" value="InterPro"/>
</dbReference>
<keyword evidence="6" id="KW-1185">Reference proteome</keyword>
<keyword evidence="3" id="KW-0963">Cytoplasm</keyword>
<comment type="caution">
    <text evidence="5">The sequence shown here is derived from an EMBL/GenBank/DDBJ whole genome shotgun (WGS) entry which is preliminary data.</text>
</comment>
<dbReference type="GO" id="GO:0031021">
    <property type="term" value="C:interphase microtubule organizing center"/>
    <property type="evidence" value="ECO:0007669"/>
    <property type="project" value="TreeGrafter"/>
</dbReference>
<dbReference type="Pfam" id="PF12554">
    <property type="entry name" value="MOZART1"/>
    <property type="match status" value="1"/>
</dbReference>
<evidence type="ECO:0000256" key="4">
    <source>
        <dbReference type="ARBA" id="ARBA00023212"/>
    </source>
</evidence>
<dbReference type="InterPro" id="IPR022214">
    <property type="entry name" value="MZT1"/>
</dbReference>
<evidence type="ECO:0008006" key="7">
    <source>
        <dbReference type="Google" id="ProtNLM"/>
    </source>
</evidence>
<evidence type="ECO:0000256" key="1">
    <source>
        <dbReference type="ARBA" id="ARBA00004267"/>
    </source>
</evidence>
<protein>
    <recommendedName>
        <fullName evidence="7">Mitotic-spindle organizing protein 1</fullName>
    </recommendedName>
</protein>
<dbReference type="GO" id="GO:0051415">
    <property type="term" value="P:microtubule nucleation by interphase microtubule organizing center"/>
    <property type="evidence" value="ECO:0007669"/>
    <property type="project" value="TreeGrafter"/>
</dbReference>
<dbReference type="AlphaFoldDB" id="A0AAW1UJL4"/>
<dbReference type="Proteomes" id="UP001431783">
    <property type="component" value="Unassembled WGS sequence"/>
</dbReference>
<evidence type="ECO:0000313" key="6">
    <source>
        <dbReference type="Proteomes" id="UP001431783"/>
    </source>
</evidence>
<dbReference type="GO" id="GO:0005819">
    <property type="term" value="C:spindle"/>
    <property type="evidence" value="ECO:0007669"/>
    <property type="project" value="TreeGrafter"/>
</dbReference>